<evidence type="ECO:0000256" key="2">
    <source>
        <dbReference type="ARBA" id="ARBA00022801"/>
    </source>
</evidence>
<evidence type="ECO:0000259" key="4">
    <source>
        <dbReference type="Pfam" id="PF07859"/>
    </source>
</evidence>
<dbReference type="InterPro" id="IPR029058">
    <property type="entry name" value="AB_hydrolase_fold"/>
</dbReference>
<organism evidence="5 6">
    <name type="scientific">Oceanicella actignis</name>
    <dbReference type="NCBI Taxonomy" id="1189325"/>
    <lineage>
        <taxon>Bacteria</taxon>
        <taxon>Pseudomonadati</taxon>
        <taxon>Pseudomonadota</taxon>
        <taxon>Alphaproteobacteria</taxon>
        <taxon>Rhodobacterales</taxon>
        <taxon>Paracoccaceae</taxon>
        <taxon>Oceanicella</taxon>
    </lineage>
</organism>
<dbReference type="Gene3D" id="3.40.50.1820">
    <property type="entry name" value="alpha/beta hydrolase"/>
    <property type="match status" value="1"/>
</dbReference>
<dbReference type="Proteomes" id="UP000184066">
    <property type="component" value="Unassembled WGS sequence"/>
</dbReference>
<dbReference type="PROSITE" id="PS01174">
    <property type="entry name" value="LIPASE_GDXG_SER"/>
    <property type="match status" value="1"/>
</dbReference>
<dbReference type="AlphaFoldDB" id="A0A1M7RY93"/>
<comment type="similarity">
    <text evidence="1">Belongs to the 'GDXG' lipolytic enzyme family.</text>
</comment>
<dbReference type="SUPFAM" id="SSF53474">
    <property type="entry name" value="alpha/beta-Hydrolases"/>
    <property type="match status" value="1"/>
</dbReference>
<name>A0A1M7RY93_9RHOB</name>
<evidence type="ECO:0000256" key="3">
    <source>
        <dbReference type="PROSITE-ProRule" id="PRU10038"/>
    </source>
</evidence>
<keyword evidence="2" id="KW-0378">Hydrolase</keyword>
<dbReference type="PANTHER" id="PTHR48081">
    <property type="entry name" value="AB HYDROLASE SUPERFAMILY PROTEIN C4A8.06C"/>
    <property type="match status" value="1"/>
</dbReference>
<dbReference type="PANTHER" id="PTHR48081:SF8">
    <property type="entry name" value="ALPHA_BETA HYDROLASE FOLD-3 DOMAIN-CONTAINING PROTEIN-RELATED"/>
    <property type="match status" value="1"/>
</dbReference>
<dbReference type="Pfam" id="PF07859">
    <property type="entry name" value="Abhydrolase_3"/>
    <property type="match status" value="1"/>
</dbReference>
<dbReference type="STRING" id="1189325.SAMN04488119_102222"/>
<dbReference type="GO" id="GO:0016787">
    <property type="term" value="F:hydrolase activity"/>
    <property type="evidence" value="ECO:0007669"/>
    <property type="project" value="UniProtKB-KW"/>
</dbReference>
<feature type="domain" description="Alpha/beta hydrolase fold-3" evidence="4">
    <location>
        <begin position="100"/>
        <end position="299"/>
    </location>
</feature>
<evidence type="ECO:0000256" key="1">
    <source>
        <dbReference type="ARBA" id="ARBA00010515"/>
    </source>
</evidence>
<dbReference type="InterPro" id="IPR013094">
    <property type="entry name" value="AB_hydrolase_3"/>
</dbReference>
<evidence type="ECO:0000313" key="6">
    <source>
        <dbReference type="Proteomes" id="UP000184066"/>
    </source>
</evidence>
<dbReference type="InterPro" id="IPR033140">
    <property type="entry name" value="Lipase_GDXG_put_SER_AS"/>
</dbReference>
<accession>A0A1M7RY93</accession>
<dbReference type="EMBL" id="FRDL01000001">
    <property type="protein sequence ID" value="SHN51126.1"/>
    <property type="molecule type" value="Genomic_DNA"/>
</dbReference>
<protein>
    <submittedName>
        <fullName evidence="5">Acetyl esterase</fullName>
    </submittedName>
</protein>
<sequence length="331" mass="34519">MPAGAPPLRRAAGGAIMRRMTDYGRILDPEVLAFVRRTEQFYPADAATRPIAEQRAFYDAMCRAFHAGRPPGVTTRDVRIGDMGARIYLPPGGQEAPAAVLFLHGGGFFLGGLESHDDVCAEICSGAGLPVVAADYRLCPEHPHPAAYEDALSAARWTLARFNLPLILAGDSAGGALAASAAHALRAEAPLAGMALIYPGLGGETDSGSWVRHAHAPLLTRDEALACNALRHGGAPPAAPGPDAAPLRDVDFSGLPPTVVFHAECDPLSDDGPAYAARILAAGGRALAVEEKGLVHGYLRARRMSGRAADAFARILAAIGALAEGRWPPLP</sequence>
<dbReference type="InterPro" id="IPR050300">
    <property type="entry name" value="GDXG_lipolytic_enzyme"/>
</dbReference>
<proteinExistence type="inferred from homology"/>
<gene>
    <name evidence="5" type="ORF">SAMN05216200_101296</name>
</gene>
<feature type="active site" evidence="3">
    <location>
        <position position="172"/>
    </location>
</feature>
<evidence type="ECO:0000313" key="5">
    <source>
        <dbReference type="EMBL" id="SHN51126.1"/>
    </source>
</evidence>
<reference evidence="5 6" key="1">
    <citation type="submission" date="2016-12" db="EMBL/GenBank/DDBJ databases">
        <authorList>
            <person name="Song W.-J."/>
            <person name="Kurnit D.M."/>
        </authorList>
    </citation>
    <scope>NUCLEOTIDE SEQUENCE [LARGE SCALE GENOMIC DNA]</scope>
    <source>
        <strain evidence="5 6">CGMCC 1.10808</strain>
    </source>
</reference>
<keyword evidence="6" id="KW-1185">Reference proteome</keyword>